<comment type="caution">
    <text evidence="7">The sequence shown here is derived from an EMBL/GenBank/DDBJ whole genome shotgun (WGS) entry which is preliminary data.</text>
</comment>
<keyword evidence="8" id="KW-1185">Reference proteome</keyword>
<evidence type="ECO:0000313" key="8">
    <source>
        <dbReference type="Proteomes" id="UP001558713"/>
    </source>
</evidence>
<reference evidence="7 8" key="1">
    <citation type="submission" date="2024-04" db="EMBL/GenBank/DDBJ databases">
        <title>Genome assembly C_amara_ONT_v2.</title>
        <authorList>
            <person name="Yant L."/>
            <person name="Moore C."/>
            <person name="Slenker M."/>
        </authorList>
    </citation>
    <scope>NUCLEOTIDE SEQUENCE [LARGE SCALE GENOMIC DNA]</scope>
    <source>
        <tissue evidence="7">Leaf</tissue>
    </source>
</reference>
<sequence length="745" mass="84149">MDPKISKGSEVEVSSEEEGFTDAWFRAILEDNPTKSGRKKLRVRYLTLLHDDSSSLLIETIEPRFIRPVPPETLYDGVVLEEGSVVDADHRDAWWTGFVIKKLKNDKLLVYFDFPPDLIQFPRNQLRPHLDWIGSKWVRPDIKELSKSLFSCGTMVEVSCKIDNLEAVWAPALVVKEIEEGGEAKFIVKCFNNKSYSCDGVEVYPNITVDKCDVRPVPPPCFVENYDLLDRVEAFHGVGWRQGLVRGLLAEKRYSVSFVAKKEESVFRYYDLRPSKEWEDGVWHQGPKRKPENETTSNGKRKIPVALESTLSEISALCRPKKLKVIRSTAAKTIRLSSLSAGGKAARTSKRTTRRTKRPMNPAGNIETTIEKETVTTMELPSLSQESGNQMADDVRNGDATQVITPQVIPIEKESAPPVTPVMNATLVEEPEAETQSSEKTLKPMRRQNGLGINSTGEKMSEEHNGEENSCKRKRELKHDSNLIDAGEACNGSKDQMTDKHNDICNDDYDQPLSAWISGRKSSTGSGKSKLSSYHTPNAVKDSAADETRANEDTAMVLPFAKRSPLWKEIDSMEVFKTVKQSPHFSPLLETGEEFREGLAVGVMVSFSRLLETVKDLKPDVSKSKLERLKVCFSELEKYGFDVTPPRSRINMLLSLKDRHVNKVEELKDEETEMTEESIKKQKVEEDLRDVERKILKLQSQKADLKEKKDASGQEIVRKQLRASAIVTEIQDVELEFQSIVSAPW</sequence>
<keyword evidence="2" id="KW-0341">Growth regulation</keyword>
<evidence type="ECO:0000313" key="7">
    <source>
        <dbReference type="EMBL" id="KAL1226225.1"/>
    </source>
</evidence>
<name>A0ABD1C9T7_CARAN</name>
<dbReference type="PANTHER" id="PTHR31917">
    <property type="entry name" value="AGENET DOMAIN-CONTAINING PROTEIN-RELATED"/>
    <property type="match status" value="1"/>
</dbReference>
<keyword evidence="3" id="KW-0175">Coiled coil</keyword>
<dbReference type="EMBL" id="JBANAX010000007">
    <property type="protein sequence ID" value="KAL1226225.1"/>
    <property type="molecule type" value="Genomic_DNA"/>
</dbReference>
<dbReference type="EMBL" id="JBANAX010000903">
    <property type="protein sequence ID" value="KAL1189288.1"/>
    <property type="molecule type" value="Genomic_DNA"/>
</dbReference>
<proteinExistence type="predicted"/>
<feature type="compositionally biased region" description="Basic and acidic residues" evidence="4">
    <location>
        <begin position="459"/>
        <end position="474"/>
    </location>
</feature>
<feature type="domain" description="Agenet" evidence="5">
    <location>
        <begin position="224"/>
        <end position="280"/>
    </location>
</feature>
<gene>
    <name evidence="6" type="ORF">V5N11_014779</name>
    <name evidence="7" type="ORF">V5N11_017696</name>
</gene>
<dbReference type="Pfam" id="PF05641">
    <property type="entry name" value="Agenet"/>
    <property type="match status" value="2"/>
</dbReference>
<dbReference type="AlphaFoldDB" id="A0ABD1C9T7"/>
<dbReference type="PANTHER" id="PTHR31917:SF153">
    <property type="entry name" value="DUF724 DOMAIN-CONTAINING PROTEIN 3-RELATED"/>
    <property type="match status" value="1"/>
</dbReference>
<feature type="region of interest" description="Disordered" evidence="4">
    <location>
        <begin position="447"/>
        <end position="474"/>
    </location>
</feature>
<feature type="compositionally biased region" description="Basic residues" evidence="4">
    <location>
        <begin position="347"/>
        <end position="358"/>
    </location>
</feature>
<accession>A0ABD1C9T7</accession>
<feature type="coiled-coil region" evidence="3">
    <location>
        <begin position="650"/>
        <end position="715"/>
    </location>
</feature>
<evidence type="ECO:0000256" key="4">
    <source>
        <dbReference type="SAM" id="MobiDB-lite"/>
    </source>
</evidence>
<evidence type="ECO:0000256" key="1">
    <source>
        <dbReference type="ARBA" id="ARBA00022448"/>
    </source>
</evidence>
<evidence type="ECO:0000313" key="6">
    <source>
        <dbReference type="EMBL" id="KAL1189288.1"/>
    </source>
</evidence>
<evidence type="ECO:0000256" key="2">
    <source>
        <dbReference type="ARBA" id="ARBA00022604"/>
    </source>
</evidence>
<feature type="domain" description="Agenet" evidence="5">
    <location>
        <begin position="148"/>
        <end position="222"/>
    </location>
</feature>
<dbReference type="InterPro" id="IPR007930">
    <property type="entry name" value="DUF724"/>
</dbReference>
<organism evidence="7 8">
    <name type="scientific">Cardamine amara subsp. amara</name>
    <dbReference type="NCBI Taxonomy" id="228776"/>
    <lineage>
        <taxon>Eukaryota</taxon>
        <taxon>Viridiplantae</taxon>
        <taxon>Streptophyta</taxon>
        <taxon>Embryophyta</taxon>
        <taxon>Tracheophyta</taxon>
        <taxon>Spermatophyta</taxon>
        <taxon>Magnoliopsida</taxon>
        <taxon>eudicotyledons</taxon>
        <taxon>Gunneridae</taxon>
        <taxon>Pentapetalae</taxon>
        <taxon>rosids</taxon>
        <taxon>malvids</taxon>
        <taxon>Brassicales</taxon>
        <taxon>Brassicaceae</taxon>
        <taxon>Cardamineae</taxon>
        <taxon>Cardamine</taxon>
    </lineage>
</organism>
<dbReference type="Pfam" id="PF05266">
    <property type="entry name" value="DUF724"/>
    <property type="match status" value="1"/>
</dbReference>
<dbReference type="Proteomes" id="UP001558713">
    <property type="component" value="Unassembled WGS sequence"/>
</dbReference>
<protein>
    <submittedName>
        <fullName evidence="7">DUF724 domain-containing protein 6</fullName>
    </submittedName>
</protein>
<dbReference type="InterPro" id="IPR014002">
    <property type="entry name" value="Agenet_dom_plant"/>
</dbReference>
<evidence type="ECO:0000256" key="3">
    <source>
        <dbReference type="SAM" id="Coils"/>
    </source>
</evidence>
<feature type="region of interest" description="Disordered" evidence="4">
    <location>
        <begin position="280"/>
        <end position="301"/>
    </location>
</feature>
<feature type="domain" description="Agenet" evidence="5">
    <location>
        <begin position="78"/>
        <end position="134"/>
    </location>
</feature>
<dbReference type="CDD" id="cd20406">
    <property type="entry name" value="Tudor_Agenet_AtDUF_rpt2_4"/>
    <property type="match status" value="2"/>
</dbReference>
<dbReference type="SMART" id="SM00743">
    <property type="entry name" value="Agenet"/>
    <property type="match status" value="4"/>
</dbReference>
<feature type="domain" description="Agenet" evidence="5">
    <location>
        <begin position="3"/>
        <end position="74"/>
    </location>
</feature>
<dbReference type="InterPro" id="IPR008395">
    <property type="entry name" value="Agenet-like_dom"/>
</dbReference>
<keyword evidence="1" id="KW-0813">Transport</keyword>
<feature type="region of interest" description="Disordered" evidence="4">
    <location>
        <begin position="341"/>
        <end position="364"/>
    </location>
</feature>
<dbReference type="CDD" id="cd20405">
    <property type="entry name" value="Tudor_Agenet_AtDUF_rpt1_3"/>
    <property type="match status" value="2"/>
</dbReference>
<evidence type="ECO:0000259" key="5">
    <source>
        <dbReference type="SMART" id="SM00743"/>
    </source>
</evidence>